<organism evidence="10 11">
    <name type="scientific">Pichia kluyveri</name>
    <name type="common">Yeast</name>
    <dbReference type="NCBI Taxonomy" id="36015"/>
    <lineage>
        <taxon>Eukaryota</taxon>
        <taxon>Fungi</taxon>
        <taxon>Dikarya</taxon>
        <taxon>Ascomycota</taxon>
        <taxon>Saccharomycotina</taxon>
        <taxon>Pichiomycetes</taxon>
        <taxon>Pichiales</taxon>
        <taxon>Pichiaceae</taxon>
        <taxon>Pichia</taxon>
    </lineage>
</organism>
<dbReference type="AlphaFoldDB" id="A0AAV5R6P2"/>
<proteinExistence type="predicted"/>
<dbReference type="PANTHER" id="PTHR31845">
    <property type="entry name" value="FINGER DOMAIN PROTEIN, PUTATIVE-RELATED"/>
    <property type="match status" value="1"/>
</dbReference>
<feature type="compositionally biased region" description="Low complexity" evidence="8">
    <location>
        <begin position="434"/>
        <end position="454"/>
    </location>
</feature>
<keyword evidence="2" id="KW-0479">Metal-binding</keyword>
<evidence type="ECO:0000313" key="10">
    <source>
        <dbReference type="EMBL" id="GMM46692.1"/>
    </source>
</evidence>
<dbReference type="Proteomes" id="UP001378960">
    <property type="component" value="Unassembled WGS sequence"/>
</dbReference>
<keyword evidence="4" id="KW-0805">Transcription regulation</keyword>
<accession>A0AAV5R6P2</accession>
<dbReference type="CDD" id="cd00067">
    <property type="entry name" value="GAL4"/>
    <property type="match status" value="1"/>
</dbReference>
<dbReference type="SUPFAM" id="SSF57701">
    <property type="entry name" value="Zn2/Cys6 DNA-binding domain"/>
    <property type="match status" value="1"/>
</dbReference>
<dbReference type="Pfam" id="PF00172">
    <property type="entry name" value="Zn_clus"/>
    <property type="match status" value="1"/>
</dbReference>
<dbReference type="SMART" id="SM00066">
    <property type="entry name" value="GAL4"/>
    <property type="match status" value="1"/>
</dbReference>
<evidence type="ECO:0000256" key="3">
    <source>
        <dbReference type="ARBA" id="ARBA00022833"/>
    </source>
</evidence>
<dbReference type="GO" id="GO:0000976">
    <property type="term" value="F:transcription cis-regulatory region binding"/>
    <property type="evidence" value="ECO:0007669"/>
    <property type="project" value="TreeGrafter"/>
</dbReference>
<evidence type="ECO:0000256" key="7">
    <source>
        <dbReference type="ARBA" id="ARBA00023242"/>
    </source>
</evidence>
<evidence type="ECO:0000256" key="2">
    <source>
        <dbReference type="ARBA" id="ARBA00022723"/>
    </source>
</evidence>
<dbReference type="InterPro" id="IPR001138">
    <property type="entry name" value="Zn2Cys6_DnaBD"/>
</dbReference>
<reference evidence="10 11" key="1">
    <citation type="journal article" date="2023" name="Elife">
        <title>Identification of key yeast species and microbe-microbe interactions impacting larval growth of Drosophila in the wild.</title>
        <authorList>
            <person name="Mure A."/>
            <person name="Sugiura Y."/>
            <person name="Maeda R."/>
            <person name="Honda K."/>
            <person name="Sakurai N."/>
            <person name="Takahashi Y."/>
            <person name="Watada M."/>
            <person name="Katoh T."/>
            <person name="Gotoh A."/>
            <person name="Gotoh Y."/>
            <person name="Taniguchi I."/>
            <person name="Nakamura K."/>
            <person name="Hayashi T."/>
            <person name="Katayama T."/>
            <person name="Uemura T."/>
            <person name="Hattori Y."/>
        </authorList>
    </citation>
    <scope>NUCLEOTIDE SEQUENCE [LARGE SCALE GENOMIC DNA]</scope>
    <source>
        <strain evidence="10 11">PK-24</strain>
    </source>
</reference>
<dbReference type="GO" id="GO:0000981">
    <property type="term" value="F:DNA-binding transcription factor activity, RNA polymerase II-specific"/>
    <property type="evidence" value="ECO:0007669"/>
    <property type="project" value="InterPro"/>
</dbReference>
<evidence type="ECO:0000256" key="1">
    <source>
        <dbReference type="ARBA" id="ARBA00004123"/>
    </source>
</evidence>
<sequence>MDNSIKKKRRPHTRTSKACDLCRQQKTRCLRNNNINNNDTLISCLRCTSLNLHCSLSNDINTNNNNNNNNNNININNSLNPSNNITNPLYLPSIYNNSRNHSLSHSPIPLKHSDNSNLPLLSYTPPISSIDVTKLDIINNNVKSILNILSNNNINLINQNSPPLSSNNPNNNNIHNNNNINNIIHHSKPLSHNSSLNSLNPIDLLPICNDPVNFTNLPIQSYSLSPINYLNSINDNSSNSNSPLQLPISLKQQLNPLHLFKPKFEDIINSKILSLNQTIHLINIFRDRYGRWLSFPSLKSTKNLIKRLRKRCPLLLTISCLLSLKYGDPLLKNKVWYKLLSIIKREIYLLNSLNSYGLEELQSLIILSAYSIILSDSSINENNKLPNLLLDGWNLSGIGLIIFEKINSIGFLDQMYGKQIESLWKINNNHSNSDNNTNNNIIPNDNNTTNSVDNNEFDNDDYNNDYNNNDSDGIDEDDEEDDDEFNLLTLHRIWNTLVLIHLAYCLLYGKKSWISIEKLKPREVSDISSSTNFDFRIIAEIHIYLIAYKYLLLNDNNSNNNLNSYSDTIKSIKIWLDKWNCTFGQPSNQFVEIDYHFVEILIKLKHSKIDLNSICKIIKDNNFNIEILNNLNLNDLDNLKTHSLSIISLINTVNDDSYFAFLSDQIHLTVFFATNVLISSLTILNYLRENYLNINNSTTNSSNFDKSVLKNFIIDKELLNKIENLIFRFKTVATTKNDTFYKYYSILESNYNINLPNL</sequence>
<comment type="caution">
    <text evidence="10">The sequence shown here is derived from an EMBL/GenBank/DDBJ whole genome shotgun (WGS) entry which is preliminary data.</text>
</comment>
<comment type="subcellular location">
    <subcellularLocation>
        <location evidence="1">Nucleus</location>
    </subcellularLocation>
</comment>
<feature type="domain" description="Zn(2)-C6 fungal-type" evidence="9">
    <location>
        <begin position="18"/>
        <end position="56"/>
    </location>
</feature>
<evidence type="ECO:0000256" key="4">
    <source>
        <dbReference type="ARBA" id="ARBA00023015"/>
    </source>
</evidence>
<dbReference type="PANTHER" id="PTHR31845:SF34">
    <property type="entry name" value="TRANSCRIPTIONAL ACTIVATOR OF PROTEASES PRTT"/>
    <property type="match status" value="1"/>
</dbReference>
<feature type="region of interest" description="Disordered" evidence="8">
    <location>
        <begin position="434"/>
        <end position="480"/>
    </location>
</feature>
<keyword evidence="11" id="KW-1185">Reference proteome</keyword>
<gene>
    <name evidence="10" type="ORF">DAPK24_032670</name>
</gene>
<name>A0AAV5R6P2_PICKL</name>
<keyword evidence="5" id="KW-0238">DNA-binding</keyword>
<dbReference type="PROSITE" id="PS50048">
    <property type="entry name" value="ZN2_CY6_FUNGAL_2"/>
    <property type="match status" value="1"/>
</dbReference>
<evidence type="ECO:0000256" key="8">
    <source>
        <dbReference type="SAM" id="MobiDB-lite"/>
    </source>
</evidence>
<keyword evidence="7" id="KW-0539">Nucleus</keyword>
<dbReference type="InterPro" id="IPR051089">
    <property type="entry name" value="prtT"/>
</dbReference>
<protein>
    <recommendedName>
        <fullName evidence="9">Zn(2)-C6 fungal-type domain-containing protein</fullName>
    </recommendedName>
</protein>
<evidence type="ECO:0000259" key="9">
    <source>
        <dbReference type="PROSITE" id="PS50048"/>
    </source>
</evidence>
<evidence type="ECO:0000256" key="5">
    <source>
        <dbReference type="ARBA" id="ARBA00023125"/>
    </source>
</evidence>
<dbReference type="GO" id="GO:0005634">
    <property type="term" value="C:nucleus"/>
    <property type="evidence" value="ECO:0007669"/>
    <property type="project" value="UniProtKB-SubCell"/>
</dbReference>
<keyword evidence="3" id="KW-0862">Zinc</keyword>
<dbReference type="Gene3D" id="4.10.240.10">
    <property type="entry name" value="Zn(2)-C6 fungal-type DNA-binding domain"/>
    <property type="match status" value="1"/>
</dbReference>
<evidence type="ECO:0000313" key="11">
    <source>
        <dbReference type="Proteomes" id="UP001378960"/>
    </source>
</evidence>
<dbReference type="GO" id="GO:0008270">
    <property type="term" value="F:zinc ion binding"/>
    <property type="evidence" value="ECO:0007669"/>
    <property type="project" value="InterPro"/>
</dbReference>
<keyword evidence="6" id="KW-0804">Transcription</keyword>
<evidence type="ECO:0000256" key="6">
    <source>
        <dbReference type="ARBA" id="ARBA00023163"/>
    </source>
</evidence>
<dbReference type="InterPro" id="IPR036864">
    <property type="entry name" value="Zn2-C6_fun-type_DNA-bd_sf"/>
</dbReference>
<dbReference type="EMBL" id="BTGB01000004">
    <property type="protein sequence ID" value="GMM46692.1"/>
    <property type="molecule type" value="Genomic_DNA"/>
</dbReference>